<name>A0AA38VG55_9PEZI</name>
<dbReference type="InterPro" id="IPR008030">
    <property type="entry name" value="NmrA-like"/>
</dbReference>
<feature type="domain" description="NmrA-like" evidence="3">
    <location>
        <begin position="18"/>
        <end position="121"/>
    </location>
</feature>
<evidence type="ECO:0000313" key="4">
    <source>
        <dbReference type="EMBL" id="KAJ9139156.1"/>
    </source>
</evidence>
<organism evidence="4 5">
    <name type="scientific">Pleurostoma richardsiae</name>
    <dbReference type="NCBI Taxonomy" id="41990"/>
    <lineage>
        <taxon>Eukaryota</taxon>
        <taxon>Fungi</taxon>
        <taxon>Dikarya</taxon>
        <taxon>Ascomycota</taxon>
        <taxon>Pezizomycotina</taxon>
        <taxon>Sordariomycetes</taxon>
        <taxon>Sordariomycetidae</taxon>
        <taxon>Calosphaeriales</taxon>
        <taxon>Pleurostomataceae</taxon>
        <taxon>Pleurostoma</taxon>
    </lineage>
</organism>
<dbReference type="Proteomes" id="UP001174694">
    <property type="component" value="Unassembled WGS sequence"/>
</dbReference>
<reference evidence="4" key="1">
    <citation type="submission" date="2022-07" db="EMBL/GenBank/DDBJ databases">
        <title>Fungi with potential for degradation of polypropylene.</title>
        <authorList>
            <person name="Gostincar C."/>
        </authorList>
    </citation>
    <scope>NUCLEOTIDE SEQUENCE</scope>
    <source>
        <strain evidence="4">EXF-13308</strain>
    </source>
</reference>
<keyword evidence="2" id="KW-0560">Oxidoreductase</keyword>
<dbReference type="InterPro" id="IPR036291">
    <property type="entry name" value="NAD(P)-bd_dom_sf"/>
</dbReference>
<dbReference type="AlphaFoldDB" id="A0AA38VG55"/>
<comment type="caution">
    <text evidence="4">The sequence shown here is derived from an EMBL/GenBank/DDBJ whole genome shotgun (WGS) entry which is preliminary data.</text>
</comment>
<dbReference type="SUPFAM" id="SSF51735">
    <property type="entry name" value="NAD(P)-binding Rossmann-fold domains"/>
    <property type="match status" value="1"/>
</dbReference>
<dbReference type="Gene3D" id="3.40.50.720">
    <property type="entry name" value="NAD(P)-binding Rossmann-like Domain"/>
    <property type="match status" value="1"/>
</dbReference>
<dbReference type="EMBL" id="JANBVO010000027">
    <property type="protein sequence ID" value="KAJ9139156.1"/>
    <property type="molecule type" value="Genomic_DNA"/>
</dbReference>
<dbReference type="InterPro" id="IPR051609">
    <property type="entry name" value="NmrA/Isoflavone_reductase-like"/>
</dbReference>
<dbReference type="PANTHER" id="PTHR47706">
    <property type="entry name" value="NMRA-LIKE FAMILY PROTEIN"/>
    <property type="match status" value="1"/>
</dbReference>
<keyword evidence="1" id="KW-0521">NADP</keyword>
<evidence type="ECO:0000313" key="5">
    <source>
        <dbReference type="Proteomes" id="UP001174694"/>
    </source>
</evidence>
<evidence type="ECO:0000256" key="2">
    <source>
        <dbReference type="ARBA" id="ARBA00023002"/>
    </source>
</evidence>
<accession>A0AA38VG55</accession>
<keyword evidence="5" id="KW-1185">Reference proteome</keyword>
<dbReference type="Pfam" id="PF05368">
    <property type="entry name" value="NmrA"/>
    <property type="match status" value="1"/>
</dbReference>
<evidence type="ECO:0000256" key="1">
    <source>
        <dbReference type="ARBA" id="ARBA00022857"/>
    </source>
</evidence>
<protein>
    <submittedName>
        <fullName evidence="4">NAD(P)-binding protein</fullName>
    </submittedName>
</protein>
<gene>
    <name evidence="4" type="ORF">NKR23_g8125</name>
</gene>
<dbReference type="GO" id="GO:0016491">
    <property type="term" value="F:oxidoreductase activity"/>
    <property type="evidence" value="ECO:0007669"/>
    <property type="project" value="UniProtKB-KW"/>
</dbReference>
<proteinExistence type="predicted"/>
<sequence length="337" mass="36928">MPKLYGKDQPQGFTNRIEKVAIVGAGGQIGRFFTEALLKTGKHIVTAITRANSTTKLPAGVKSAVVDYDDEQSLVTALEGQQFLIITISLTASPDTQSKLIRAAAKAGVAYVMPNWHGVDPQNEDMLRECPVPPERRTGPAEIKALGVSSSVVLSCGFWYEYSLAAGPDTFGIDIKNRGITWIDSGSTRINVTSWPQCGRAVAALLGLKELPEDEDDKSPSLSQFRDSVVYISSFRISQRDMFESVKRVTGTGDADWKMTHESSKERWKQGIEALKRGDIMTGFLKQLYSRVLFPNGGGDYEAKRELRNELLGLPKEDLDALTSVAVRAAGTGKFEY</sequence>
<dbReference type="PANTHER" id="PTHR47706:SF7">
    <property type="entry name" value="CIPA-LIKE, PUTATIVE (AFU_ORTHOLOGUE AFUA_1G01630)-RELATED"/>
    <property type="match status" value="1"/>
</dbReference>
<evidence type="ECO:0000259" key="3">
    <source>
        <dbReference type="Pfam" id="PF05368"/>
    </source>
</evidence>